<dbReference type="PANTHER" id="PTHR10039">
    <property type="entry name" value="AMELOGENIN"/>
    <property type="match status" value="1"/>
</dbReference>
<evidence type="ECO:0008006" key="9">
    <source>
        <dbReference type="Google" id="ProtNLM"/>
    </source>
</evidence>
<evidence type="ECO:0000259" key="5">
    <source>
        <dbReference type="Pfam" id="PF24809"/>
    </source>
</evidence>
<dbReference type="SUPFAM" id="SSF48403">
    <property type="entry name" value="Ankyrin repeat"/>
    <property type="match status" value="2"/>
</dbReference>
<keyword evidence="1" id="KW-0677">Repeat</keyword>
<comment type="caution">
    <text evidence="7">The sequence shown here is derived from an EMBL/GenBank/DDBJ whole genome shotgun (WGS) entry which is preliminary data.</text>
</comment>
<sequence>MASSGPSHFEKILASFKKRLSSEDTENFQLTTFDDLKASIKRLQTEQAARKGLRNLNKIKTFLNGLNQYAGVLEVFVQVQPEILAFIWGPIKLCLQIASKLDGAFDALLDAYEALGHSLPILSAVDTLFHSHPHMKEVLVNVYEDILDFHKRAIGFFKHGTWKLTFKLTYHTFSDMFADILKRLERSKALVLQSASVAHFQESQDARILFTKEMEVLLEAEQDGRKIAIKDWLSSDSSSMIQHRDLREIRNMLPQTTRWIFSQPQMQSWLKPSEYTPDTFWLCGIPGAGKTVIFSSIIDEIGAILPQSQAVYFYCKNNDPLRSHFTDIIKSLISQILQLNPNCLNFVYEKMLANSDRRATDASKLLEMLEQILSNHDSLYIGIDGLDECPEIERKLLPSLFAVVSRANDAHRNVQLLVTSRQEKDLEKSLKSAAKLTLQEKNLETDIAAYISYKMSKLCQIFQLSHERVQLIEKEIYMFLLARLIMDNLLSQDNLEDLTEELKFEVLPHGIEEAYGRMLIRIGKSHSSNSNQLEKRRQRAKLVLTLITTSQRPLYEHEIQGALSINLEQKNVDFEGRHSRFPLDDLCGPIITVRHNGVVDLIHPTAKDYLWQHHSQYYIAASSAEETMATLCTSYLTFDCFLPELADDLFVDRVMSGDFAFQEYAACNWFKHLRFFFTNANVQTIVSTSLQTSFSALRERQNIQTVSKLTSGQLGKTNIDPMLREVEELYDQTITLKSDSSDSHDQMLYLLSQIYHCRSLIEHWAVEGTEQGKLDKFYGKAPFKCPVLQCSYFTTGFKTHKDRERHCSCHQRSVVCPHDTCDYSVLGFPSEQALEMHLRLCHEKSSQRKGFPQMKSRSLEQALEDAIKANDTLSIAALANELVDLFERKKGFVLQALELGHRKAALVLVDILGTPGELDHVLRVHKKKTAAILKVCETGDEELFDILVEKGANINILPDVNANALTIAVQSCQLSIVRKLLNNPTYDKKTSRATYTRNGALATASINGFEEALFLLLVGDSDYFSSKANSRSEHPKDFHRALEAAIKGRKASCAKILLGWALEKCPQLLPSTIRNFGQDEIDHMIAILTSELIGTITEDGGTEGNALQAMAYKGDCEALSRLLDLGADVDNCSGEHGTPLMAAASTGKLEVIALLLERGANVMKIDYSKYGSGGSAIDDAAANCQEAVIQALLEKGAVFTHSSRHSISRYSRRNMTSLEAVCYKDDPAALRMIRLLLDSGASANGEAGGEEEQGGRNTPLHAAAKSGSPGSVQLLLESGADVSFPNNNGCTALHVAVQSYDHSLSSIQTLLSVEEIKVNAQNLSGMTALHLAAQSMKPDIIRMLLDHEANIDIFSNKGETALVVGADSIYRYDVLERMEKYQEMMKILIERGADIEAVDEEGNTVLMVVARHRRQPLEALEYLLAKGARIHTANLKNLTALMVASSHGHDLVVRYLLRRRTRQYLDEVDEIWSCLNLATEGGFVETIRVLFEFSTENIEIHFPHLQTAILSVESAKDNPKIVTLFEEYEGSFSTPWTGFR</sequence>
<dbReference type="SMART" id="SM00248">
    <property type="entry name" value="ANK"/>
    <property type="match status" value="13"/>
</dbReference>
<feature type="repeat" description="ANK" evidence="2">
    <location>
        <begin position="1135"/>
        <end position="1167"/>
    </location>
</feature>
<feature type="domain" description="GPI inositol-deacylase winged helix" evidence="4">
    <location>
        <begin position="532"/>
        <end position="613"/>
    </location>
</feature>
<dbReference type="Pfam" id="PF24883">
    <property type="entry name" value="NPHP3_N"/>
    <property type="match status" value="1"/>
</dbReference>
<dbReference type="PROSITE" id="PS50297">
    <property type="entry name" value="ANK_REP_REGION"/>
    <property type="match status" value="3"/>
</dbReference>
<dbReference type="InterPro" id="IPR027417">
    <property type="entry name" value="P-loop_NTPase"/>
</dbReference>
<gene>
    <name evidence="7" type="ORF">VTL71DRAFT_2232</name>
</gene>
<dbReference type="PROSITE" id="PS50088">
    <property type="entry name" value="ANK_REPEAT"/>
    <property type="match status" value="3"/>
</dbReference>
<evidence type="ECO:0000259" key="6">
    <source>
        <dbReference type="Pfam" id="PF24883"/>
    </source>
</evidence>
<dbReference type="Gene3D" id="1.25.40.20">
    <property type="entry name" value="Ankyrin repeat-containing domain"/>
    <property type="match status" value="4"/>
</dbReference>
<dbReference type="Pfam" id="PF12796">
    <property type="entry name" value="Ank_2"/>
    <property type="match status" value="3"/>
</dbReference>
<evidence type="ECO:0000256" key="3">
    <source>
        <dbReference type="SAM" id="MobiDB-lite"/>
    </source>
</evidence>
<dbReference type="InterPro" id="IPR054471">
    <property type="entry name" value="GPIID_WHD"/>
</dbReference>
<dbReference type="Pfam" id="PF22939">
    <property type="entry name" value="WHD_GPIID"/>
    <property type="match status" value="1"/>
</dbReference>
<evidence type="ECO:0000313" key="7">
    <source>
        <dbReference type="EMBL" id="KAL2066161.1"/>
    </source>
</evidence>
<name>A0ABR4C8B5_9HELO</name>
<dbReference type="InterPro" id="IPR036770">
    <property type="entry name" value="Ankyrin_rpt-contain_sf"/>
</dbReference>
<feature type="domain" description="Nephrocystin 3-like N-terminal" evidence="6">
    <location>
        <begin position="256"/>
        <end position="421"/>
    </location>
</feature>
<evidence type="ECO:0000256" key="1">
    <source>
        <dbReference type="ARBA" id="ARBA00022737"/>
    </source>
</evidence>
<dbReference type="InterPro" id="IPR056125">
    <property type="entry name" value="DUF7708"/>
</dbReference>
<protein>
    <recommendedName>
        <fullName evidence="9">NACHT domain-containing protein</fullName>
    </recommendedName>
</protein>
<dbReference type="InterPro" id="IPR002110">
    <property type="entry name" value="Ankyrin_rpt"/>
</dbReference>
<feature type="repeat" description="ANK" evidence="2">
    <location>
        <begin position="1324"/>
        <end position="1356"/>
    </location>
</feature>
<accession>A0ABR4C8B5</accession>
<feature type="repeat" description="ANK" evidence="2">
    <location>
        <begin position="1255"/>
        <end position="1287"/>
    </location>
</feature>
<organism evidence="7 8">
    <name type="scientific">Oculimacula yallundae</name>
    <dbReference type="NCBI Taxonomy" id="86028"/>
    <lineage>
        <taxon>Eukaryota</taxon>
        <taxon>Fungi</taxon>
        <taxon>Dikarya</taxon>
        <taxon>Ascomycota</taxon>
        <taxon>Pezizomycotina</taxon>
        <taxon>Leotiomycetes</taxon>
        <taxon>Helotiales</taxon>
        <taxon>Ploettnerulaceae</taxon>
        <taxon>Oculimacula</taxon>
    </lineage>
</organism>
<evidence type="ECO:0000313" key="8">
    <source>
        <dbReference type="Proteomes" id="UP001595075"/>
    </source>
</evidence>
<dbReference type="EMBL" id="JAZHXI010000011">
    <property type="protein sequence ID" value="KAL2066161.1"/>
    <property type="molecule type" value="Genomic_DNA"/>
</dbReference>
<evidence type="ECO:0000256" key="2">
    <source>
        <dbReference type="PROSITE-ProRule" id="PRU00023"/>
    </source>
</evidence>
<keyword evidence="8" id="KW-1185">Reference proteome</keyword>
<feature type="region of interest" description="Disordered" evidence="3">
    <location>
        <begin position="1244"/>
        <end position="1266"/>
    </location>
</feature>
<evidence type="ECO:0000259" key="4">
    <source>
        <dbReference type="Pfam" id="PF22939"/>
    </source>
</evidence>
<dbReference type="PANTHER" id="PTHR10039:SF14">
    <property type="entry name" value="NACHT DOMAIN-CONTAINING PROTEIN"/>
    <property type="match status" value="1"/>
</dbReference>
<dbReference type="Gene3D" id="3.40.50.300">
    <property type="entry name" value="P-loop containing nucleotide triphosphate hydrolases"/>
    <property type="match status" value="1"/>
</dbReference>
<dbReference type="Proteomes" id="UP001595075">
    <property type="component" value="Unassembled WGS sequence"/>
</dbReference>
<proteinExistence type="predicted"/>
<keyword evidence="2" id="KW-0040">ANK repeat</keyword>
<dbReference type="Pfam" id="PF24809">
    <property type="entry name" value="DUF7708"/>
    <property type="match status" value="1"/>
</dbReference>
<dbReference type="InterPro" id="IPR056884">
    <property type="entry name" value="NPHP3-like_N"/>
</dbReference>
<dbReference type="SUPFAM" id="SSF52540">
    <property type="entry name" value="P-loop containing nucleoside triphosphate hydrolases"/>
    <property type="match status" value="1"/>
</dbReference>
<reference evidence="7 8" key="1">
    <citation type="journal article" date="2024" name="Commun. Biol.">
        <title>Comparative genomic analysis of thermophilic fungi reveals convergent evolutionary adaptations and gene losses.</title>
        <authorList>
            <person name="Steindorff A.S."/>
            <person name="Aguilar-Pontes M.V."/>
            <person name="Robinson A.J."/>
            <person name="Andreopoulos B."/>
            <person name="LaButti K."/>
            <person name="Kuo A."/>
            <person name="Mondo S."/>
            <person name="Riley R."/>
            <person name="Otillar R."/>
            <person name="Haridas S."/>
            <person name="Lipzen A."/>
            <person name="Grimwood J."/>
            <person name="Schmutz J."/>
            <person name="Clum A."/>
            <person name="Reid I.D."/>
            <person name="Moisan M.C."/>
            <person name="Butler G."/>
            <person name="Nguyen T.T.M."/>
            <person name="Dewar K."/>
            <person name="Conant G."/>
            <person name="Drula E."/>
            <person name="Henrissat B."/>
            <person name="Hansel C."/>
            <person name="Singer S."/>
            <person name="Hutchinson M.I."/>
            <person name="de Vries R.P."/>
            <person name="Natvig D.O."/>
            <person name="Powell A.J."/>
            <person name="Tsang A."/>
            <person name="Grigoriev I.V."/>
        </authorList>
    </citation>
    <scope>NUCLEOTIDE SEQUENCE [LARGE SCALE GENOMIC DNA]</scope>
    <source>
        <strain evidence="7 8">CBS 494.80</strain>
    </source>
</reference>
<dbReference type="Pfam" id="PF00023">
    <property type="entry name" value="Ank"/>
    <property type="match status" value="1"/>
</dbReference>
<feature type="domain" description="DUF7708" evidence="5">
    <location>
        <begin position="59"/>
        <end position="202"/>
    </location>
</feature>